<gene>
    <name evidence="2" type="ORF">PoB_000017300</name>
</gene>
<evidence type="ECO:0000313" key="2">
    <source>
        <dbReference type="EMBL" id="GFN73667.1"/>
    </source>
</evidence>
<reference evidence="2 3" key="1">
    <citation type="journal article" date="2021" name="Elife">
        <title>Chloroplast acquisition without the gene transfer in kleptoplastic sea slugs, Plakobranchus ocellatus.</title>
        <authorList>
            <person name="Maeda T."/>
            <person name="Takahashi S."/>
            <person name="Yoshida T."/>
            <person name="Shimamura S."/>
            <person name="Takaki Y."/>
            <person name="Nagai Y."/>
            <person name="Toyoda A."/>
            <person name="Suzuki Y."/>
            <person name="Arimoto A."/>
            <person name="Ishii H."/>
            <person name="Satoh N."/>
            <person name="Nishiyama T."/>
            <person name="Hasebe M."/>
            <person name="Maruyama T."/>
            <person name="Minagawa J."/>
            <person name="Obokata J."/>
            <person name="Shigenobu S."/>
        </authorList>
    </citation>
    <scope>NUCLEOTIDE SEQUENCE [LARGE SCALE GENOMIC DNA]</scope>
</reference>
<sequence length="151" mass="17335">MRGKESWEISSKNAHSFAKTDTGRGSTWHPRTAFGSKLDSSWVPMQLVIYARSFETRYQRYSRQHNEHETICCCTFVLIDPATHGRKVSLSRLHIVAKKVNDDDNEDGAADADEDNEYDDDDDDDDDDDNDDSNKNFATSYCTVCFFIIYL</sequence>
<dbReference type="EMBL" id="BLXT01000021">
    <property type="protein sequence ID" value="GFN73667.1"/>
    <property type="molecule type" value="Genomic_DNA"/>
</dbReference>
<accession>A0AAV3XSS6</accession>
<keyword evidence="3" id="KW-1185">Reference proteome</keyword>
<comment type="caution">
    <text evidence="2">The sequence shown here is derived from an EMBL/GenBank/DDBJ whole genome shotgun (WGS) entry which is preliminary data.</text>
</comment>
<proteinExistence type="predicted"/>
<dbReference type="AlphaFoldDB" id="A0AAV3XSS6"/>
<evidence type="ECO:0000313" key="3">
    <source>
        <dbReference type="Proteomes" id="UP000735302"/>
    </source>
</evidence>
<dbReference type="Proteomes" id="UP000735302">
    <property type="component" value="Unassembled WGS sequence"/>
</dbReference>
<organism evidence="2 3">
    <name type="scientific">Plakobranchus ocellatus</name>
    <dbReference type="NCBI Taxonomy" id="259542"/>
    <lineage>
        <taxon>Eukaryota</taxon>
        <taxon>Metazoa</taxon>
        <taxon>Spiralia</taxon>
        <taxon>Lophotrochozoa</taxon>
        <taxon>Mollusca</taxon>
        <taxon>Gastropoda</taxon>
        <taxon>Heterobranchia</taxon>
        <taxon>Euthyneura</taxon>
        <taxon>Panpulmonata</taxon>
        <taxon>Sacoglossa</taxon>
        <taxon>Placobranchoidea</taxon>
        <taxon>Plakobranchidae</taxon>
        <taxon>Plakobranchus</taxon>
    </lineage>
</organism>
<evidence type="ECO:0000256" key="1">
    <source>
        <dbReference type="SAM" id="MobiDB-lite"/>
    </source>
</evidence>
<feature type="compositionally biased region" description="Acidic residues" evidence="1">
    <location>
        <begin position="103"/>
        <end position="131"/>
    </location>
</feature>
<name>A0AAV3XSS6_9GAST</name>
<feature type="region of interest" description="Disordered" evidence="1">
    <location>
        <begin position="103"/>
        <end position="137"/>
    </location>
</feature>
<protein>
    <submittedName>
        <fullName evidence="2">Uncharacterized protein</fullName>
    </submittedName>
</protein>